<feature type="transmembrane region" description="Helical" evidence="1">
    <location>
        <begin position="1333"/>
        <end position="1352"/>
    </location>
</feature>
<feature type="transmembrane region" description="Helical" evidence="1">
    <location>
        <begin position="979"/>
        <end position="998"/>
    </location>
</feature>
<evidence type="ECO:0000256" key="1">
    <source>
        <dbReference type="SAM" id="Phobius"/>
    </source>
</evidence>
<feature type="transmembrane region" description="Helical" evidence="1">
    <location>
        <begin position="323"/>
        <end position="345"/>
    </location>
</feature>
<accession>A0A0L8V7A8</accession>
<reference evidence="3" key="1">
    <citation type="submission" date="2015-07" db="EMBL/GenBank/DDBJ databases">
        <title>Genome sequencing of Sunxiuqinia dokdonensis strain SK.</title>
        <authorList>
            <person name="Ahn S."/>
            <person name="Kim B.-C."/>
        </authorList>
    </citation>
    <scope>NUCLEOTIDE SEQUENCE [LARGE SCALE GENOMIC DNA]</scope>
    <source>
        <strain evidence="3">SK</strain>
    </source>
</reference>
<feature type="transmembrane region" description="Helical" evidence="1">
    <location>
        <begin position="751"/>
        <end position="770"/>
    </location>
</feature>
<feature type="transmembrane region" description="Helical" evidence="1">
    <location>
        <begin position="692"/>
        <end position="713"/>
    </location>
</feature>
<protein>
    <submittedName>
        <fullName evidence="2">Uncharacterized protein</fullName>
    </submittedName>
</protein>
<keyword evidence="1" id="KW-0472">Membrane</keyword>
<keyword evidence="1" id="KW-0812">Transmembrane</keyword>
<keyword evidence="1" id="KW-1133">Transmembrane helix</keyword>
<name>A0A0L8V7A8_9BACT</name>
<feature type="transmembrane region" description="Helical" evidence="1">
    <location>
        <begin position="820"/>
        <end position="842"/>
    </location>
</feature>
<feature type="transmembrane region" description="Helical" evidence="1">
    <location>
        <begin position="667"/>
        <end position="686"/>
    </location>
</feature>
<evidence type="ECO:0000313" key="2">
    <source>
        <dbReference type="EMBL" id="KOH44329.1"/>
    </source>
</evidence>
<proteinExistence type="predicted"/>
<feature type="transmembrane region" description="Helical" evidence="1">
    <location>
        <begin position="12"/>
        <end position="36"/>
    </location>
</feature>
<organism evidence="2 3">
    <name type="scientific">Sunxiuqinia dokdonensis</name>
    <dbReference type="NCBI Taxonomy" id="1409788"/>
    <lineage>
        <taxon>Bacteria</taxon>
        <taxon>Pseudomonadati</taxon>
        <taxon>Bacteroidota</taxon>
        <taxon>Bacteroidia</taxon>
        <taxon>Marinilabiliales</taxon>
        <taxon>Prolixibacteraceae</taxon>
        <taxon>Sunxiuqinia</taxon>
    </lineage>
</organism>
<dbReference type="Proteomes" id="UP000036958">
    <property type="component" value="Unassembled WGS sequence"/>
</dbReference>
<feature type="transmembrane region" description="Helical" evidence="1">
    <location>
        <begin position="1358"/>
        <end position="1375"/>
    </location>
</feature>
<feature type="transmembrane region" description="Helical" evidence="1">
    <location>
        <begin position="725"/>
        <end position="745"/>
    </location>
</feature>
<keyword evidence="3" id="KW-1185">Reference proteome</keyword>
<feature type="transmembrane region" description="Helical" evidence="1">
    <location>
        <begin position="289"/>
        <end position="311"/>
    </location>
</feature>
<gene>
    <name evidence="2" type="ORF">NC99_28760</name>
</gene>
<feature type="transmembrane region" description="Helical" evidence="1">
    <location>
        <begin position="613"/>
        <end position="638"/>
    </location>
</feature>
<dbReference type="EMBL" id="LGIA01000165">
    <property type="protein sequence ID" value="KOH44329.1"/>
    <property type="molecule type" value="Genomic_DNA"/>
</dbReference>
<evidence type="ECO:0000313" key="3">
    <source>
        <dbReference type="Proteomes" id="UP000036958"/>
    </source>
</evidence>
<sequence>MNSMKNKGFQHINYISWIVIVLSISALYLSYFFFYIPQQESVLQERAFRILKEYGNNLYGKFDYYQTHLKNYGGYYTIREELRSESALQAHDRLRQKALKTTKEPSGRTKEILNIYRVIGSLDASIEAEKILESQMPENPVLSDDRKYLIIPHRPEFNMILPKTIDNINQQLDQNFDAPGQNFIYKVPVETLMEGLKFDGLLDNIILFDKTMVIHNSRQDVIHDITNPEALSDSAENHQGGVVETMMIQGERQRMMILPIEFANAKIYLAGAMPATEFKKKTRTINSQLLTVISAVLLLLLVSIPELKIIMINRQERLKVFDAYGTIISVLMSTALLILIAISLLKHQIEDKTIQHKRVEMVSDTLYQNVSSDFRALVDLYKGITNKANADSSSFSFFVRECFNSEENFAQIPDHFIGKPVPINEIILIDSAGIVSKAVTKTVFSDAVTVDLSQRGYFKNVIAPERSWLNADHDHYFIESIKSYNTGYQETAISFLLNEPIEPSRASVLAITSPIPSLYHQILPKDVKFLVIDAQGNVLFHSTQSKNLHENFLEECDLDAKLLSAIRLRIAETLHLSYNEKEWLARIKPMADSPLYHITLLDHDRIDNQNARIFLFTFYFLIITLLCTGVGLLIMRWANAKSDFLQMRCWSLSWLLLQTQNYLKYKALILIMGAILLFQVLGSFAIEKPVTMLIYQLIYISYTGFVAMTILGRNSSKSKQADIKSFRAAALALAITGLLIILLLWKLDPQPIVILPIMLTILLSGFTFYVTNERFASLPQPKRLFDKLPLIPFRLGESQSIRQMGGELAFSPSSRAVKKVYSAFMILWLTSLSVVPVIQYYWVIQKQEERIAKWEQMQHIAFQNLILSKDFKAFKQEPWYKRIQGNGIDKLQVTSLDSSRVIIDTQETDEHEHLLNSDQIYSRLPDLISNDAYLMTYLKDQHAIGQLTSPDELEYSYSGFEGIIHTKLPAYIKLSSNYWLLYLILATLLVSLVIWQLYQYMAENILNTNPAIRIVPETHGLKSLLFNSKIRRILLDSYDGEHCLRLVSELIEKSDAPDDGQKPSLEVIHTDKLIEDNFQLDDLLTGRSKIIWISDIDQCIQHIKKHELILGRLMRLNQHAEGKVIVVLPFEFDFINEYYDDYLTENELENDERTQIFTWRRTWKSIFKSFSKYSGYFVPDSETENLKTTIADDSKTTAAALPKKEPEDYGNSLFNQSAIEKQSIMDGKDEKGLEERILDIEYKMEPRYHHIWNNLCHIEKLILFDLADDGITNLKNKHVIKRLVIKGLIIAEPYPRLYTQSFKYFINNAITPDEIKSLESKLNRKGSWHNMRYLILLIFIMLAGFVLISQGISIEKVLGIFAGILALLSGVVRLFDSGMFRSAVK</sequence>
<comment type="caution">
    <text evidence="2">The sequence shown here is derived from an EMBL/GenBank/DDBJ whole genome shotgun (WGS) entry which is preliminary data.</text>
</comment>